<proteinExistence type="inferred from homology"/>
<dbReference type="InterPro" id="IPR049577">
    <property type="entry name" value="GMPP_N"/>
</dbReference>
<dbReference type="InterPro" id="IPR029044">
    <property type="entry name" value="Nucleotide-diphossugar_trans"/>
</dbReference>
<evidence type="ECO:0000256" key="4">
    <source>
        <dbReference type="ARBA" id="ARBA00022679"/>
    </source>
</evidence>
<dbReference type="Pfam" id="PF01050">
    <property type="entry name" value="MannoseP_isomer"/>
    <property type="match status" value="1"/>
</dbReference>
<dbReference type="InterPro" id="IPR054566">
    <property type="entry name" value="ManC/GMP-like_b-helix"/>
</dbReference>
<dbReference type="GO" id="GO:0000271">
    <property type="term" value="P:polysaccharide biosynthetic process"/>
    <property type="evidence" value="ECO:0007669"/>
    <property type="project" value="InterPro"/>
</dbReference>
<dbReference type="Pfam" id="PF00483">
    <property type="entry name" value="NTP_transferase"/>
    <property type="match status" value="1"/>
</dbReference>
<keyword evidence="5 13" id="KW-0548">Nucleotidyltransferase</keyword>
<comment type="similarity">
    <text evidence="2 9">Belongs to the mannose-6-phosphate isomerase type 2 family.</text>
</comment>
<dbReference type="InterPro" id="IPR001538">
    <property type="entry name" value="Man6P_isomerase-2_C"/>
</dbReference>
<evidence type="ECO:0000313" key="13">
    <source>
        <dbReference type="EMBL" id="WMC09216.1"/>
    </source>
</evidence>
<dbReference type="GO" id="GO:0009298">
    <property type="term" value="P:GDP-mannose biosynthetic process"/>
    <property type="evidence" value="ECO:0007669"/>
    <property type="project" value="TreeGrafter"/>
</dbReference>
<name>A0AA50KLF4_9GAMM</name>
<dbReference type="PANTHER" id="PTHR46390">
    <property type="entry name" value="MANNOSE-1-PHOSPHATE GUANYLYLTRANSFERASE"/>
    <property type="match status" value="1"/>
</dbReference>
<keyword evidence="6" id="KW-0547">Nucleotide-binding</keyword>
<dbReference type="CDD" id="cd02509">
    <property type="entry name" value="GDP-M1P_Guanylyltransferase"/>
    <property type="match status" value="1"/>
</dbReference>
<dbReference type="Pfam" id="PF22640">
    <property type="entry name" value="ManC_GMP_beta-helix"/>
    <property type="match status" value="1"/>
</dbReference>
<feature type="domain" description="Nucleotidyl transferase" evidence="10">
    <location>
        <begin position="8"/>
        <end position="289"/>
    </location>
</feature>
<keyword evidence="7" id="KW-0342">GTP-binding</keyword>
<dbReference type="InterPro" id="IPR005835">
    <property type="entry name" value="NTP_transferase_dom"/>
</dbReference>
<evidence type="ECO:0000259" key="10">
    <source>
        <dbReference type="Pfam" id="PF00483"/>
    </source>
</evidence>
<dbReference type="InterPro" id="IPR014710">
    <property type="entry name" value="RmlC-like_jellyroll"/>
</dbReference>
<dbReference type="AlphaFoldDB" id="A0AA50KLF4"/>
<evidence type="ECO:0000256" key="5">
    <source>
        <dbReference type="ARBA" id="ARBA00022695"/>
    </source>
</evidence>
<sequence>MSTERIHPVVLSGGSGSRLWPLSRAGYPKQFLPLAGENSMLQGTMQRVAGSQFAAPLMICNDEHRYVVAEQLRTAGITANRIILEPIGRNTAPAVAVAALTLLEQQEDALMLVLPSDHVIQNEPAFHAAIAQAEKAARQGHLVTFGITPNKPETGYGYIQQAEELSVSGVHKVARFVEKPDFDTAATYVASGEFLWNSGIFLFSAKQYLDELKAHHPKMVKACQAALELAENDLTFCRLNKEAFANSPSDSIDYAVMEKTTHAAVVPVDMNWSDLGAWSALWDITEKDSDGNASHGDVLLHNTRNSYVHADHALVAVTGLDDVIVVATDDAVLVANRDNAQDVKKIVDTLKEQGRYEHTLHTTVHRPWGNYRGIDLGERYQVKRISVKPGEQLSLQKHYHRAEHWIVVKGTALVTCGEKEFLVRENESTYIPMGEVHRLKNPGKVELELIEVQSGGYLGEDDIVRLEDGYGRTQ</sequence>
<feature type="domain" description="Mannose-6-phosphate isomerase type II C-terminal" evidence="11">
    <location>
        <begin position="354"/>
        <end position="468"/>
    </location>
</feature>
<dbReference type="GO" id="GO:0005525">
    <property type="term" value="F:GTP binding"/>
    <property type="evidence" value="ECO:0007669"/>
    <property type="project" value="UniProtKB-KW"/>
</dbReference>
<dbReference type="GO" id="GO:0016853">
    <property type="term" value="F:isomerase activity"/>
    <property type="evidence" value="ECO:0007669"/>
    <property type="project" value="UniProtKB-KW"/>
</dbReference>
<feature type="domain" description="MannoseP isomerase/GMP-like beta-helix" evidence="12">
    <location>
        <begin position="302"/>
        <end position="350"/>
    </location>
</feature>
<dbReference type="EC" id="2.7.7.13" evidence="3"/>
<evidence type="ECO:0000259" key="11">
    <source>
        <dbReference type="Pfam" id="PF01050"/>
    </source>
</evidence>
<dbReference type="Gene3D" id="2.60.120.10">
    <property type="entry name" value="Jelly Rolls"/>
    <property type="match status" value="1"/>
</dbReference>
<dbReference type="CDD" id="cd02213">
    <property type="entry name" value="cupin_PMI_typeII_C"/>
    <property type="match status" value="1"/>
</dbReference>
<dbReference type="Gene3D" id="3.90.550.10">
    <property type="entry name" value="Spore Coat Polysaccharide Biosynthesis Protein SpsA, Chain A"/>
    <property type="match status" value="1"/>
</dbReference>
<evidence type="ECO:0000259" key="12">
    <source>
        <dbReference type="Pfam" id="PF22640"/>
    </source>
</evidence>
<dbReference type="SUPFAM" id="SSF53448">
    <property type="entry name" value="Nucleotide-diphospho-sugar transferases"/>
    <property type="match status" value="1"/>
</dbReference>
<comment type="pathway">
    <text evidence="1">Nucleotide-sugar biosynthesis; GDP-alpha-D-mannose biosynthesis; GDP-alpha-D-mannose from alpha-D-mannose 1-phosphate (GTP route): step 1/1.</text>
</comment>
<dbReference type="EMBL" id="CP118224">
    <property type="protein sequence ID" value="WMC09216.1"/>
    <property type="molecule type" value="Genomic_DNA"/>
</dbReference>
<evidence type="ECO:0000313" key="14">
    <source>
        <dbReference type="Proteomes" id="UP001223802"/>
    </source>
</evidence>
<dbReference type="NCBIfam" id="TIGR01479">
    <property type="entry name" value="GMP_PMI"/>
    <property type="match status" value="1"/>
</dbReference>
<dbReference type="KEGG" id="ope:PU634_08735"/>
<evidence type="ECO:0000256" key="6">
    <source>
        <dbReference type="ARBA" id="ARBA00022741"/>
    </source>
</evidence>
<keyword evidence="13" id="KW-0413">Isomerase</keyword>
<organism evidence="13 14">
    <name type="scientific">Oceanimonas pelagia</name>
    <dbReference type="NCBI Taxonomy" id="3028314"/>
    <lineage>
        <taxon>Bacteria</taxon>
        <taxon>Pseudomonadati</taxon>
        <taxon>Pseudomonadota</taxon>
        <taxon>Gammaproteobacteria</taxon>
        <taxon>Aeromonadales</taxon>
        <taxon>Aeromonadaceae</taxon>
        <taxon>Oceanimonas</taxon>
    </lineage>
</organism>
<dbReference type="SUPFAM" id="SSF51182">
    <property type="entry name" value="RmlC-like cupins"/>
    <property type="match status" value="1"/>
</dbReference>
<comment type="catalytic activity">
    <reaction evidence="8">
        <text>alpha-D-mannose 1-phosphate + GTP + H(+) = GDP-alpha-D-mannose + diphosphate</text>
        <dbReference type="Rhea" id="RHEA:15229"/>
        <dbReference type="ChEBI" id="CHEBI:15378"/>
        <dbReference type="ChEBI" id="CHEBI:33019"/>
        <dbReference type="ChEBI" id="CHEBI:37565"/>
        <dbReference type="ChEBI" id="CHEBI:57527"/>
        <dbReference type="ChEBI" id="CHEBI:58409"/>
        <dbReference type="EC" id="2.7.7.13"/>
    </reaction>
</comment>
<evidence type="ECO:0000256" key="8">
    <source>
        <dbReference type="ARBA" id="ARBA00047343"/>
    </source>
</evidence>
<dbReference type="FunFam" id="3.90.550.10:FF:000046">
    <property type="entry name" value="Mannose-1-phosphate guanylyltransferase (GDP)"/>
    <property type="match status" value="1"/>
</dbReference>
<dbReference type="InterPro" id="IPR011051">
    <property type="entry name" value="RmlC_Cupin_sf"/>
</dbReference>
<reference evidence="13 14" key="1">
    <citation type="submission" date="2023-02" db="EMBL/GenBank/DDBJ databases">
        <title>Complete genome sequence of a novel bacterium Oceanimonas sp. NTOU-MSR1 isolated from marine coast sediment.</title>
        <authorList>
            <person name="Yang H.-T."/>
            <person name="Chen Y.-L."/>
            <person name="Ho Y.-N."/>
        </authorList>
    </citation>
    <scope>NUCLEOTIDE SEQUENCE [LARGE SCALE GENOMIC DNA]</scope>
    <source>
        <strain evidence="13 14">NTOU-MSR1</strain>
    </source>
</reference>
<evidence type="ECO:0000256" key="9">
    <source>
        <dbReference type="RuleBase" id="RU004190"/>
    </source>
</evidence>
<dbReference type="FunFam" id="2.60.120.10:FF:000032">
    <property type="entry name" value="Mannose-1-phosphate guanylyltransferase/mannose-6-phosphate isomerase"/>
    <property type="match status" value="1"/>
</dbReference>
<keyword evidence="4 13" id="KW-0808">Transferase</keyword>
<dbReference type="InterPro" id="IPR006375">
    <property type="entry name" value="Man1P_GuaTrfase/Man6P_Isoase"/>
</dbReference>
<keyword evidence="14" id="KW-1185">Reference proteome</keyword>
<dbReference type="Proteomes" id="UP001223802">
    <property type="component" value="Chromosome"/>
</dbReference>
<evidence type="ECO:0000256" key="7">
    <source>
        <dbReference type="ARBA" id="ARBA00023134"/>
    </source>
</evidence>
<dbReference type="PANTHER" id="PTHR46390:SF1">
    <property type="entry name" value="MANNOSE-1-PHOSPHATE GUANYLYLTRANSFERASE"/>
    <property type="match status" value="1"/>
</dbReference>
<dbReference type="InterPro" id="IPR051161">
    <property type="entry name" value="Mannose-6P_isomerase_type2"/>
</dbReference>
<evidence type="ECO:0000256" key="1">
    <source>
        <dbReference type="ARBA" id="ARBA00004823"/>
    </source>
</evidence>
<evidence type="ECO:0000256" key="3">
    <source>
        <dbReference type="ARBA" id="ARBA00012387"/>
    </source>
</evidence>
<dbReference type="RefSeq" id="WP_306760419.1">
    <property type="nucleotide sequence ID" value="NZ_CP118224.1"/>
</dbReference>
<evidence type="ECO:0000256" key="2">
    <source>
        <dbReference type="ARBA" id="ARBA00006115"/>
    </source>
</evidence>
<accession>A0AA50KLF4</accession>
<gene>
    <name evidence="13" type="ORF">PU634_08735</name>
</gene>
<protein>
    <recommendedName>
        <fullName evidence="3">mannose-1-phosphate guanylyltransferase</fullName>
        <ecNumber evidence="3">2.7.7.13</ecNumber>
    </recommendedName>
</protein>
<dbReference type="GO" id="GO:0004475">
    <property type="term" value="F:mannose-1-phosphate guanylyltransferase (GTP) activity"/>
    <property type="evidence" value="ECO:0007669"/>
    <property type="project" value="UniProtKB-EC"/>
</dbReference>